<evidence type="ECO:0000313" key="1">
    <source>
        <dbReference type="EMBL" id="KAK2950633.1"/>
    </source>
</evidence>
<keyword evidence="2" id="KW-1185">Reference proteome</keyword>
<gene>
    <name evidence="1" type="ORF">BLNAU_14439</name>
</gene>
<dbReference type="EMBL" id="JARBJD010000132">
    <property type="protein sequence ID" value="KAK2950633.1"/>
    <property type="molecule type" value="Genomic_DNA"/>
</dbReference>
<accession>A0ABQ9XDR7</accession>
<organism evidence="1 2">
    <name type="scientific">Blattamonas nauphoetae</name>
    <dbReference type="NCBI Taxonomy" id="2049346"/>
    <lineage>
        <taxon>Eukaryota</taxon>
        <taxon>Metamonada</taxon>
        <taxon>Preaxostyla</taxon>
        <taxon>Oxymonadida</taxon>
        <taxon>Blattamonas</taxon>
    </lineage>
</organism>
<reference evidence="1 2" key="1">
    <citation type="journal article" date="2022" name="bioRxiv">
        <title>Genomics of Preaxostyla Flagellates Illuminates Evolutionary Transitions and the Path Towards Mitochondrial Loss.</title>
        <authorList>
            <person name="Novak L.V.F."/>
            <person name="Treitli S.C."/>
            <person name="Pyrih J."/>
            <person name="Halakuc P."/>
            <person name="Pipaliya S.V."/>
            <person name="Vacek V."/>
            <person name="Brzon O."/>
            <person name="Soukal P."/>
            <person name="Eme L."/>
            <person name="Dacks J.B."/>
            <person name="Karnkowska A."/>
            <person name="Elias M."/>
            <person name="Hampl V."/>
        </authorList>
    </citation>
    <scope>NUCLEOTIDE SEQUENCE [LARGE SCALE GENOMIC DNA]</scope>
    <source>
        <strain evidence="1">NAU3</strain>
        <tissue evidence="1">Gut</tissue>
    </source>
</reference>
<protein>
    <submittedName>
        <fullName evidence="1">Uncharacterized protein</fullName>
    </submittedName>
</protein>
<name>A0ABQ9XDR7_9EUKA</name>
<sequence>MEGWSWEGTFDHDRYGSAISCGAVTLGDILMVWKVGAEEIDTVKIRINITKGSRNWGPYVTLEGSVGTEGR</sequence>
<evidence type="ECO:0000313" key="2">
    <source>
        <dbReference type="Proteomes" id="UP001281761"/>
    </source>
</evidence>
<comment type="caution">
    <text evidence="1">The sequence shown here is derived from an EMBL/GenBank/DDBJ whole genome shotgun (WGS) entry which is preliminary data.</text>
</comment>
<proteinExistence type="predicted"/>
<dbReference type="Proteomes" id="UP001281761">
    <property type="component" value="Unassembled WGS sequence"/>
</dbReference>